<organism evidence="2 3">
    <name type="scientific">Gossypium barbadense</name>
    <name type="common">Sea Island cotton</name>
    <name type="synonym">Hibiscus barbadensis</name>
    <dbReference type="NCBI Taxonomy" id="3634"/>
    <lineage>
        <taxon>Eukaryota</taxon>
        <taxon>Viridiplantae</taxon>
        <taxon>Streptophyta</taxon>
        <taxon>Embryophyta</taxon>
        <taxon>Tracheophyta</taxon>
        <taxon>Spermatophyta</taxon>
        <taxon>Magnoliopsida</taxon>
        <taxon>eudicotyledons</taxon>
        <taxon>Gunneridae</taxon>
        <taxon>Pentapetalae</taxon>
        <taxon>rosids</taxon>
        <taxon>malvids</taxon>
        <taxon>Malvales</taxon>
        <taxon>Malvaceae</taxon>
        <taxon>Malvoideae</taxon>
        <taxon>Gossypium</taxon>
    </lineage>
</organism>
<dbReference type="EMBL" id="KZ663072">
    <property type="protein sequence ID" value="PPS16047.1"/>
    <property type="molecule type" value="Genomic_DNA"/>
</dbReference>
<proteinExistence type="predicted"/>
<evidence type="ECO:0000256" key="1">
    <source>
        <dbReference type="SAM" id="MobiDB-lite"/>
    </source>
</evidence>
<evidence type="ECO:0000313" key="3">
    <source>
        <dbReference type="Proteomes" id="UP000239757"/>
    </source>
</evidence>
<evidence type="ECO:0000313" key="2">
    <source>
        <dbReference type="EMBL" id="PPS16047.1"/>
    </source>
</evidence>
<feature type="region of interest" description="Disordered" evidence="1">
    <location>
        <begin position="153"/>
        <end position="176"/>
    </location>
</feature>
<sequence>MDRCIDWATLEQVHLADSVRALLATTPWDRFFDIVEPMYLELTLELCSTFQMQTVMAEHDDPGTIQFRLGSLVRQLSVPEFGVALGLYTKEFIEADNFPHLHRHIHYAPSSCWSAMMPGIQSMLYMRMIECHRGFDPLQYRLARSINKDDAEDISDDIPTFQEDPPSQPPLRHQPVHAATSLSKVSDHLHRFKQYCTQRFGSIEATLQQIYQHFHISPPTPPPQDLAVDKDF</sequence>
<name>A0A2P5YKB3_GOSBA</name>
<accession>A0A2P5YKB3</accession>
<dbReference type="AlphaFoldDB" id="A0A2P5YKB3"/>
<reference evidence="2 3" key="1">
    <citation type="submission" date="2015-01" db="EMBL/GenBank/DDBJ databases">
        <title>Genome of allotetraploid Gossypium barbadense reveals genomic plasticity and fiber elongation in cotton evolution.</title>
        <authorList>
            <person name="Chen X."/>
            <person name="Liu X."/>
            <person name="Zhao B."/>
            <person name="Zheng H."/>
            <person name="Hu Y."/>
            <person name="Lu G."/>
            <person name="Yang C."/>
            <person name="Chen J."/>
            <person name="Shan C."/>
            <person name="Zhang L."/>
            <person name="Zhou Y."/>
            <person name="Wang L."/>
            <person name="Guo W."/>
            <person name="Bai Y."/>
            <person name="Ruan J."/>
            <person name="Shangguan X."/>
            <person name="Mao Y."/>
            <person name="Jiang J."/>
            <person name="Zhu Y."/>
            <person name="Lei J."/>
            <person name="Kang H."/>
            <person name="Chen S."/>
            <person name="He X."/>
            <person name="Wang R."/>
            <person name="Wang Y."/>
            <person name="Chen J."/>
            <person name="Wang L."/>
            <person name="Yu S."/>
            <person name="Wang B."/>
            <person name="Wei J."/>
            <person name="Song S."/>
            <person name="Lu X."/>
            <person name="Gao Z."/>
            <person name="Gu W."/>
            <person name="Deng X."/>
            <person name="Ma D."/>
            <person name="Wang S."/>
            <person name="Liang W."/>
            <person name="Fang L."/>
            <person name="Cai C."/>
            <person name="Zhu X."/>
            <person name="Zhou B."/>
            <person name="Zhang Y."/>
            <person name="Chen Z."/>
            <person name="Xu S."/>
            <person name="Zhu R."/>
            <person name="Wang S."/>
            <person name="Zhang T."/>
            <person name="Zhao G."/>
        </authorList>
    </citation>
    <scope>NUCLEOTIDE SEQUENCE [LARGE SCALE GENOMIC DNA]</scope>
    <source>
        <strain evidence="3">cv. Xinhai21</strain>
        <tissue evidence="2">Leaf</tissue>
    </source>
</reference>
<dbReference type="Proteomes" id="UP000239757">
    <property type="component" value="Unassembled WGS sequence"/>
</dbReference>
<protein>
    <submittedName>
        <fullName evidence="2">Uncharacterized protein</fullName>
    </submittedName>
</protein>
<dbReference type="OrthoDB" id="1685790at2759"/>
<gene>
    <name evidence="2" type="ORF">GOBAR_AA04531</name>
</gene>